<proteinExistence type="predicted"/>
<dbReference type="STRING" id="264697.ABE28_004970"/>
<sequence>MTGLLFEQGIGYASEYAYKILKEKRFRAGSSWEKAISAHGISNGVFVAATKRVGQEKDMNFYGGSFISESFGNILASLDDEEGNIVQDINLKDIERTRNIRNFSETAVSTPTPYITKRNPPNPITQKQEPKSQTHLIVLRNQVGIAPA</sequence>
<dbReference type="Gene3D" id="3.60.110.10">
    <property type="entry name" value="Carbon-nitrogen hydrolase"/>
    <property type="match status" value="1"/>
</dbReference>
<dbReference type="KEGG" id="bmur:ABE28_004970"/>
<name>A0A1B3XKJ1_9BACI</name>
<evidence type="ECO:0000256" key="1">
    <source>
        <dbReference type="SAM" id="MobiDB-lite"/>
    </source>
</evidence>
<feature type="region of interest" description="Disordered" evidence="1">
    <location>
        <begin position="109"/>
        <end position="132"/>
    </location>
</feature>
<dbReference type="SUPFAM" id="SSF56317">
    <property type="entry name" value="Carbon-nitrogen hydrolase"/>
    <property type="match status" value="1"/>
</dbReference>
<dbReference type="Proteomes" id="UP000077926">
    <property type="component" value="Chromosome"/>
</dbReference>
<dbReference type="InterPro" id="IPR036526">
    <property type="entry name" value="C-N_Hydrolase_sf"/>
</dbReference>
<evidence type="ECO:0000313" key="3">
    <source>
        <dbReference type="EMBL" id="AOH53692.1"/>
    </source>
</evidence>
<organism evidence="3 4">
    <name type="scientific">Peribacillus muralis</name>
    <dbReference type="NCBI Taxonomy" id="264697"/>
    <lineage>
        <taxon>Bacteria</taxon>
        <taxon>Bacillati</taxon>
        <taxon>Bacillota</taxon>
        <taxon>Bacilli</taxon>
        <taxon>Bacillales</taxon>
        <taxon>Bacillaceae</taxon>
        <taxon>Peribacillus</taxon>
    </lineage>
</organism>
<dbReference type="Pfam" id="PF00795">
    <property type="entry name" value="CN_hydrolase"/>
    <property type="match status" value="1"/>
</dbReference>
<keyword evidence="4" id="KW-1185">Reference proteome</keyword>
<accession>A0A1B3XKJ1</accession>
<reference evidence="3 4" key="1">
    <citation type="submission" date="2016-08" db="EMBL/GenBank/DDBJ databases">
        <title>Complete genome sequence of Bacillus muralis G25-68, a strain with toxicity to nematodes.</title>
        <authorList>
            <person name="Zheng Z."/>
        </authorList>
    </citation>
    <scope>NUCLEOTIDE SEQUENCE [LARGE SCALE GENOMIC DNA]</scope>
    <source>
        <strain evidence="3 4">G25-68</strain>
    </source>
</reference>
<dbReference type="EMBL" id="CP017080">
    <property type="protein sequence ID" value="AOH53692.1"/>
    <property type="molecule type" value="Genomic_DNA"/>
</dbReference>
<evidence type="ECO:0000313" key="4">
    <source>
        <dbReference type="Proteomes" id="UP000077926"/>
    </source>
</evidence>
<dbReference type="InterPro" id="IPR003010">
    <property type="entry name" value="C-N_Hydrolase"/>
</dbReference>
<evidence type="ECO:0000259" key="2">
    <source>
        <dbReference type="Pfam" id="PF00795"/>
    </source>
</evidence>
<feature type="domain" description="CN hydrolase" evidence="2">
    <location>
        <begin position="31"/>
        <end position="98"/>
    </location>
</feature>
<dbReference type="AlphaFoldDB" id="A0A1B3XKJ1"/>
<protein>
    <recommendedName>
        <fullName evidence="2">CN hydrolase domain-containing protein</fullName>
    </recommendedName>
</protein>
<gene>
    <name evidence="3" type="ORF">ABE28_004970</name>
</gene>